<name>A0A538T059_UNCEI</name>
<protein>
    <submittedName>
        <fullName evidence="1">Short-chain dehydrogenase</fullName>
    </submittedName>
</protein>
<evidence type="ECO:0000313" key="1">
    <source>
        <dbReference type="EMBL" id="TMQ56894.1"/>
    </source>
</evidence>
<dbReference type="Gene3D" id="3.40.50.720">
    <property type="entry name" value="NAD(P)-binding Rossmann-like Domain"/>
    <property type="match status" value="1"/>
</dbReference>
<dbReference type="EMBL" id="VBOS01000143">
    <property type="protein sequence ID" value="TMQ56894.1"/>
    <property type="molecule type" value="Genomic_DNA"/>
</dbReference>
<organism evidence="1 2">
    <name type="scientific">Eiseniibacteriota bacterium</name>
    <dbReference type="NCBI Taxonomy" id="2212470"/>
    <lineage>
        <taxon>Bacteria</taxon>
        <taxon>Candidatus Eiseniibacteriota</taxon>
    </lineage>
</organism>
<reference evidence="1 2" key="1">
    <citation type="journal article" date="2019" name="Nat. Microbiol.">
        <title>Mediterranean grassland soil C-N compound turnover is dependent on rainfall and depth, and is mediated by genomically divergent microorganisms.</title>
        <authorList>
            <person name="Diamond S."/>
            <person name="Andeer P.F."/>
            <person name="Li Z."/>
            <person name="Crits-Christoph A."/>
            <person name="Burstein D."/>
            <person name="Anantharaman K."/>
            <person name="Lane K.R."/>
            <person name="Thomas B.C."/>
            <person name="Pan C."/>
            <person name="Northen T.R."/>
            <person name="Banfield J.F."/>
        </authorList>
    </citation>
    <scope>NUCLEOTIDE SEQUENCE [LARGE SCALE GENOMIC DNA]</scope>
    <source>
        <strain evidence="1">WS_2</strain>
    </source>
</reference>
<sequence length="28" mass="2653">IVGAAVYLASQASSFTTGAVIRVDGGAA</sequence>
<feature type="non-terminal residue" evidence="1">
    <location>
        <position position="1"/>
    </location>
</feature>
<dbReference type="AlphaFoldDB" id="A0A538T059"/>
<comment type="caution">
    <text evidence="1">The sequence shown here is derived from an EMBL/GenBank/DDBJ whole genome shotgun (WGS) entry which is preliminary data.</text>
</comment>
<accession>A0A538T059</accession>
<dbReference type="SUPFAM" id="SSF51735">
    <property type="entry name" value="NAD(P)-binding Rossmann-fold domains"/>
    <property type="match status" value="1"/>
</dbReference>
<gene>
    <name evidence="1" type="ORF">E6K72_04225</name>
</gene>
<proteinExistence type="predicted"/>
<dbReference type="Proteomes" id="UP000317716">
    <property type="component" value="Unassembled WGS sequence"/>
</dbReference>
<dbReference type="InterPro" id="IPR036291">
    <property type="entry name" value="NAD(P)-bd_dom_sf"/>
</dbReference>
<evidence type="ECO:0000313" key="2">
    <source>
        <dbReference type="Proteomes" id="UP000317716"/>
    </source>
</evidence>